<evidence type="ECO:0000256" key="2">
    <source>
        <dbReference type="ARBA" id="ARBA00023276"/>
    </source>
</evidence>
<protein>
    <submittedName>
        <fullName evidence="4">NAD(P)H-binding protein</fullName>
    </submittedName>
</protein>
<dbReference type="GO" id="GO:0009523">
    <property type="term" value="C:photosystem II"/>
    <property type="evidence" value="ECO:0007669"/>
    <property type="project" value="UniProtKB-KW"/>
</dbReference>
<keyword evidence="2" id="KW-0604">Photosystem II</keyword>
<feature type="domain" description="NAD(P)-binding" evidence="3">
    <location>
        <begin position="8"/>
        <end position="159"/>
    </location>
</feature>
<dbReference type="InterPro" id="IPR016040">
    <property type="entry name" value="NAD(P)-bd_dom"/>
</dbReference>
<evidence type="ECO:0000256" key="1">
    <source>
        <dbReference type="ARBA" id="ARBA00022531"/>
    </source>
</evidence>
<dbReference type="PANTHER" id="PTHR47128:SF2">
    <property type="entry name" value="PROTEIN HIGH CHLOROPHYLL FLUORESCENCE PHENOTYPE 244, CHLOROPLASTIC"/>
    <property type="match status" value="1"/>
</dbReference>
<dbReference type="InterPro" id="IPR036291">
    <property type="entry name" value="NAD(P)-bd_dom_sf"/>
</dbReference>
<dbReference type="RefSeq" id="WP_147922848.1">
    <property type="nucleotide sequence ID" value="NZ_VRTY01000067.1"/>
</dbReference>
<dbReference type="OrthoDB" id="9803892at2"/>
<sequence length="286" mass="31233">MKTILLAGATGNLGVHLFQELKQQGYYVKVLARNRSKATTLTPAPDEIFVADASEEQALKGVCDGVDVVISAIGKSLSLKDKCKATFRDVDFLANLNLLAEAEKAGVQQFLYISAFAAAHYPHLAYFKAHADFAEVLKQSPINHTILEPTALFSAFKEKTALASKGLIGHIGKGDKRINPVYEGEVACASVAAIGQPPQVIAIGGRRIYTRSGLIRLSCKLAGHKGLVPKIPYFVLMLVMPVIKLLQRNLYDKMAFFVEVNKEDFLAPPLGVLTLEEYFELEKQVA</sequence>
<proteinExistence type="predicted"/>
<organism evidence="4 5">
    <name type="scientific">Pontibacter qinzhouensis</name>
    <dbReference type="NCBI Taxonomy" id="2603253"/>
    <lineage>
        <taxon>Bacteria</taxon>
        <taxon>Pseudomonadati</taxon>
        <taxon>Bacteroidota</taxon>
        <taxon>Cytophagia</taxon>
        <taxon>Cytophagales</taxon>
        <taxon>Hymenobacteraceae</taxon>
        <taxon>Pontibacter</taxon>
    </lineage>
</organism>
<evidence type="ECO:0000313" key="5">
    <source>
        <dbReference type="Proteomes" id="UP000321926"/>
    </source>
</evidence>
<evidence type="ECO:0000259" key="3">
    <source>
        <dbReference type="Pfam" id="PF13460"/>
    </source>
</evidence>
<dbReference type="InterPro" id="IPR044256">
    <property type="entry name" value="HCF244-like"/>
</dbReference>
<dbReference type="Pfam" id="PF13460">
    <property type="entry name" value="NAD_binding_10"/>
    <property type="match status" value="1"/>
</dbReference>
<dbReference type="SUPFAM" id="SSF51735">
    <property type="entry name" value="NAD(P)-binding Rossmann-fold domains"/>
    <property type="match status" value="1"/>
</dbReference>
<dbReference type="Proteomes" id="UP000321926">
    <property type="component" value="Unassembled WGS sequence"/>
</dbReference>
<dbReference type="GO" id="GO:0015979">
    <property type="term" value="P:photosynthesis"/>
    <property type="evidence" value="ECO:0007669"/>
    <property type="project" value="UniProtKB-KW"/>
</dbReference>
<dbReference type="AlphaFoldDB" id="A0A5C8JHX2"/>
<keyword evidence="1" id="KW-0602">Photosynthesis</keyword>
<accession>A0A5C8JHX2</accession>
<gene>
    <name evidence="4" type="ORF">FVR03_16420</name>
</gene>
<dbReference type="Gene3D" id="3.40.50.720">
    <property type="entry name" value="NAD(P)-binding Rossmann-like Domain"/>
    <property type="match status" value="1"/>
</dbReference>
<evidence type="ECO:0000313" key="4">
    <source>
        <dbReference type="EMBL" id="TXK36961.1"/>
    </source>
</evidence>
<keyword evidence="5" id="KW-1185">Reference proteome</keyword>
<name>A0A5C8JHX2_9BACT</name>
<dbReference type="EMBL" id="VRTY01000067">
    <property type="protein sequence ID" value="TXK36961.1"/>
    <property type="molecule type" value="Genomic_DNA"/>
</dbReference>
<dbReference type="PANTHER" id="PTHR47128">
    <property type="match status" value="1"/>
</dbReference>
<reference evidence="4 5" key="1">
    <citation type="submission" date="2019-08" db="EMBL/GenBank/DDBJ databases">
        <authorList>
            <person name="Shi S."/>
        </authorList>
    </citation>
    <scope>NUCLEOTIDE SEQUENCE [LARGE SCALE GENOMIC DNA]</scope>
    <source>
        <strain evidence="4 5">GY10130</strain>
    </source>
</reference>
<comment type="caution">
    <text evidence="4">The sequence shown here is derived from an EMBL/GenBank/DDBJ whole genome shotgun (WGS) entry which is preliminary data.</text>
</comment>